<dbReference type="GO" id="GO:0000278">
    <property type="term" value="P:mitotic cell cycle"/>
    <property type="evidence" value="ECO:0007669"/>
    <property type="project" value="InterPro"/>
</dbReference>
<comment type="caution">
    <text evidence="2">The sequence shown here is derived from an EMBL/GenBank/DDBJ whole genome shotgun (WGS) entry which is preliminary data.</text>
</comment>
<dbReference type="GO" id="GO:0042729">
    <property type="term" value="C:DASH complex"/>
    <property type="evidence" value="ECO:0007669"/>
    <property type="project" value="InterPro"/>
</dbReference>
<proteinExistence type="predicted"/>
<name>A0A162TVY5_MUCCL</name>
<feature type="region of interest" description="Disordered" evidence="1">
    <location>
        <begin position="106"/>
        <end position="125"/>
    </location>
</feature>
<feature type="compositionally biased region" description="Basic and acidic residues" evidence="1">
    <location>
        <begin position="1"/>
        <end position="19"/>
    </location>
</feature>
<dbReference type="EMBL" id="AMYB01000001">
    <property type="protein sequence ID" value="OAD07602.1"/>
    <property type="molecule type" value="Genomic_DNA"/>
</dbReference>
<evidence type="ECO:0000313" key="3">
    <source>
        <dbReference type="Proteomes" id="UP000077051"/>
    </source>
</evidence>
<dbReference type="InterPro" id="IPR013963">
    <property type="entry name" value="DASH_Dad2"/>
</dbReference>
<reference evidence="2 3" key="1">
    <citation type="submission" date="2015-06" db="EMBL/GenBank/DDBJ databases">
        <title>Expansion of signal transduction pathways in fungi by whole-genome duplication.</title>
        <authorList>
            <consortium name="DOE Joint Genome Institute"/>
            <person name="Corrochano L.M."/>
            <person name="Kuo A."/>
            <person name="Marcet-Houben M."/>
            <person name="Polaino S."/>
            <person name="Salamov A."/>
            <person name="Villalobos J.M."/>
            <person name="Alvarez M.I."/>
            <person name="Avalos J."/>
            <person name="Benito E.P."/>
            <person name="Benoit I."/>
            <person name="Burger G."/>
            <person name="Camino L.P."/>
            <person name="Canovas D."/>
            <person name="Cerda-Olmedo E."/>
            <person name="Cheng J.-F."/>
            <person name="Dominguez A."/>
            <person name="Elias M."/>
            <person name="Eslava A.P."/>
            <person name="Glaser F."/>
            <person name="Grimwood J."/>
            <person name="Gutierrez G."/>
            <person name="Heitman J."/>
            <person name="Henrissat B."/>
            <person name="Iturriaga E.A."/>
            <person name="Lang B.F."/>
            <person name="Lavin J.L."/>
            <person name="Lee S."/>
            <person name="Li W."/>
            <person name="Lindquist E."/>
            <person name="Lopez-Garcia S."/>
            <person name="Luque E.M."/>
            <person name="Marcos A.T."/>
            <person name="Martin J."/>
            <person name="Mccluskey K."/>
            <person name="Medina H.R."/>
            <person name="Miralles-Duran A."/>
            <person name="Miyazaki A."/>
            <person name="Munoz-Torres E."/>
            <person name="Oguiza J.A."/>
            <person name="Ohm R."/>
            <person name="Olmedo M."/>
            <person name="Orejas M."/>
            <person name="Ortiz-Castellanos L."/>
            <person name="Pisabarro A.G."/>
            <person name="Rodriguez-Romero J."/>
            <person name="Ruiz-Herrera J."/>
            <person name="Ruiz-Vazquez R."/>
            <person name="Sanz C."/>
            <person name="Schackwitz W."/>
            <person name="Schmutz J."/>
            <person name="Shahriari M."/>
            <person name="Shelest E."/>
            <person name="Silva-Franco F."/>
            <person name="Soanes D."/>
            <person name="Syed K."/>
            <person name="Tagua V.G."/>
            <person name="Talbot N.J."/>
            <person name="Thon M."/>
            <person name="De Vries R.P."/>
            <person name="Wiebenga A."/>
            <person name="Yadav J.S."/>
            <person name="Braun E.L."/>
            <person name="Baker S."/>
            <person name="Garre V."/>
            <person name="Horwitz B."/>
            <person name="Torres-Martinez S."/>
            <person name="Idnurm A."/>
            <person name="Herrera-Estrella A."/>
            <person name="Gabaldon T."/>
            <person name="Grigoriev I.V."/>
        </authorList>
    </citation>
    <scope>NUCLEOTIDE SEQUENCE [LARGE SCALE GENOMIC DNA]</scope>
    <source>
        <strain evidence="2 3">CBS 277.49</strain>
    </source>
</reference>
<keyword evidence="3" id="KW-1185">Reference proteome</keyword>
<evidence type="ECO:0000256" key="1">
    <source>
        <dbReference type="SAM" id="MobiDB-lite"/>
    </source>
</evidence>
<gene>
    <name evidence="2" type="ORF">MUCCIDRAFT_157871</name>
</gene>
<dbReference type="OrthoDB" id="3230169at2759"/>
<dbReference type="AlphaFoldDB" id="A0A162TVY5"/>
<dbReference type="Pfam" id="PF08654">
    <property type="entry name" value="DASH_Dad2"/>
    <property type="match status" value="1"/>
</dbReference>
<dbReference type="GO" id="GO:0072686">
    <property type="term" value="C:mitotic spindle"/>
    <property type="evidence" value="ECO:0007669"/>
    <property type="project" value="InterPro"/>
</dbReference>
<dbReference type="VEuPathDB" id="FungiDB:MUCCIDRAFT_157871"/>
<dbReference type="Proteomes" id="UP000077051">
    <property type="component" value="Unassembled WGS sequence"/>
</dbReference>
<sequence>MKRTAVRREADSRRSRAEQPAHTPHQPTPETKAVESHLPPQLLALYDKLHEEVEETNRISELSQNLSAYLRRLGKSIETASDSAESAEHIMQNWDRTFSIMGEMNKGREKESQTWVRLKDNENGR</sequence>
<organism evidence="2 3">
    <name type="scientific">Mucor lusitanicus CBS 277.49</name>
    <dbReference type="NCBI Taxonomy" id="747725"/>
    <lineage>
        <taxon>Eukaryota</taxon>
        <taxon>Fungi</taxon>
        <taxon>Fungi incertae sedis</taxon>
        <taxon>Mucoromycota</taxon>
        <taxon>Mucoromycotina</taxon>
        <taxon>Mucoromycetes</taxon>
        <taxon>Mucorales</taxon>
        <taxon>Mucorineae</taxon>
        <taxon>Mucoraceae</taxon>
        <taxon>Mucor</taxon>
    </lineage>
</organism>
<protein>
    <submittedName>
        <fullName evidence="2">Uncharacterized protein</fullName>
    </submittedName>
</protein>
<feature type="region of interest" description="Disordered" evidence="1">
    <location>
        <begin position="1"/>
        <end position="37"/>
    </location>
</feature>
<evidence type="ECO:0000313" key="2">
    <source>
        <dbReference type="EMBL" id="OAD07602.1"/>
    </source>
</evidence>
<accession>A0A162TVY5</accession>